<proteinExistence type="predicted"/>
<gene>
    <name evidence="5" type="primary">menG</name>
    <name evidence="5" type="ORF">MoryE10_11040</name>
</gene>
<dbReference type="RefSeq" id="WP_221048460.1">
    <property type="nucleotide sequence ID" value="NZ_AP019782.1"/>
</dbReference>
<keyword evidence="3" id="KW-0949">S-adenosyl-L-methionine</keyword>
<dbReference type="KEGG" id="moz:MoryE10_11040"/>
<dbReference type="AlphaFoldDB" id="A0A8D5AGL2"/>
<evidence type="ECO:0000256" key="2">
    <source>
        <dbReference type="ARBA" id="ARBA00022679"/>
    </source>
</evidence>
<accession>A0A8D5AGL2</accession>
<dbReference type="EMBL" id="AP019782">
    <property type="protein sequence ID" value="BBL70498.1"/>
    <property type="molecule type" value="Genomic_DNA"/>
</dbReference>
<evidence type="ECO:0000313" key="6">
    <source>
        <dbReference type="Proteomes" id="UP000824988"/>
    </source>
</evidence>
<name>A0A8D5AGL2_9GAMM</name>
<dbReference type="Pfam" id="PF13649">
    <property type="entry name" value="Methyltransf_25"/>
    <property type="match status" value="1"/>
</dbReference>
<keyword evidence="2" id="KW-0808">Transferase</keyword>
<dbReference type="GO" id="GO:0032259">
    <property type="term" value="P:methylation"/>
    <property type="evidence" value="ECO:0007669"/>
    <property type="project" value="UniProtKB-KW"/>
</dbReference>
<evidence type="ECO:0000313" key="5">
    <source>
        <dbReference type="EMBL" id="BBL70498.1"/>
    </source>
</evidence>
<dbReference type="InterPro" id="IPR023576">
    <property type="entry name" value="UbiE/COQ5_MeTrFase_CS"/>
</dbReference>
<dbReference type="CDD" id="cd02440">
    <property type="entry name" value="AdoMet_MTases"/>
    <property type="match status" value="1"/>
</dbReference>
<protein>
    <submittedName>
        <fullName evidence="5">Demethylmenaquinone methyltransferase</fullName>
    </submittedName>
</protein>
<organism evidence="5 6">
    <name type="scientific">Methylogaea oryzae</name>
    <dbReference type="NCBI Taxonomy" id="1295382"/>
    <lineage>
        <taxon>Bacteria</taxon>
        <taxon>Pseudomonadati</taxon>
        <taxon>Pseudomonadota</taxon>
        <taxon>Gammaproteobacteria</taxon>
        <taxon>Methylococcales</taxon>
        <taxon>Methylococcaceae</taxon>
        <taxon>Methylogaea</taxon>
    </lineage>
</organism>
<keyword evidence="6" id="KW-1185">Reference proteome</keyword>
<evidence type="ECO:0000256" key="3">
    <source>
        <dbReference type="ARBA" id="ARBA00022691"/>
    </source>
</evidence>
<reference evidence="5" key="1">
    <citation type="submission" date="2019-06" db="EMBL/GenBank/DDBJ databases">
        <title>Complete genome sequence of Methylogaea oryzae strain JCM16910.</title>
        <authorList>
            <person name="Asakawa S."/>
        </authorList>
    </citation>
    <scope>NUCLEOTIDE SEQUENCE</scope>
    <source>
        <strain evidence="5">E10</strain>
    </source>
</reference>
<dbReference type="GO" id="GO:0008168">
    <property type="term" value="F:methyltransferase activity"/>
    <property type="evidence" value="ECO:0007669"/>
    <property type="project" value="UniProtKB-KW"/>
</dbReference>
<feature type="domain" description="Methyltransferase" evidence="4">
    <location>
        <begin position="50"/>
        <end position="145"/>
    </location>
</feature>
<dbReference type="Proteomes" id="UP000824988">
    <property type="component" value="Chromosome"/>
</dbReference>
<keyword evidence="1 5" id="KW-0489">Methyltransferase</keyword>
<dbReference type="PANTHER" id="PTHR43591">
    <property type="entry name" value="METHYLTRANSFERASE"/>
    <property type="match status" value="1"/>
</dbReference>
<dbReference type="InterPro" id="IPR041698">
    <property type="entry name" value="Methyltransf_25"/>
</dbReference>
<dbReference type="PROSITE" id="PS01184">
    <property type="entry name" value="UBIE_2"/>
    <property type="match status" value="1"/>
</dbReference>
<evidence type="ECO:0000259" key="4">
    <source>
        <dbReference type="Pfam" id="PF13649"/>
    </source>
</evidence>
<evidence type="ECO:0000256" key="1">
    <source>
        <dbReference type="ARBA" id="ARBA00022603"/>
    </source>
</evidence>
<sequence length="222" mass="24593">MQQQGDYIPAFHFHRLTPWYDRFMAGLYPEARIKGALVAQARLQPGQRLLDMGCGTATLTLLLQQAQPDAEVHGLDADAKILAIARDKALRAEAGIILDLGTAVRLPYPDGSFDRVFASLMLHHLKRNDKQRALREAFRVLKPGGELHVADFGRPHNRRMALIALLVRRFEEIADAVDGLLPAFMQEAGFRPVEETACYGTVSGTLRLYRARKPAASGDAPP</sequence>